<keyword evidence="2" id="KW-1185">Reference proteome</keyword>
<protein>
    <recommendedName>
        <fullName evidence="3">DKNYY family protein</fullName>
    </recommendedName>
</protein>
<evidence type="ECO:0000313" key="1">
    <source>
        <dbReference type="EMBL" id="GAA4450896.1"/>
    </source>
</evidence>
<accession>A0ABP8MJC1</accession>
<dbReference type="EMBL" id="BAABEZ010000004">
    <property type="protein sequence ID" value="GAA4450896.1"/>
    <property type="molecule type" value="Genomic_DNA"/>
</dbReference>
<reference evidence="2" key="1">
    <citation type="journal article" date="2019" name="Int. J. Syst. Evol. Microbiol.">
        <title>The Global Catalogue of Microorganisms (GCM) 10K type strain sequencing project: providing services to taxonomists for standard genome sequencing and annotation.</title>
        <authorList>
            <consortium name="The Broad Institute Genomics Platform"/>
            <consortium name="The Broad Institute Genome Sequencing Center for Infectious Disease"/>
            <person name="Wu L."/>
            <person name="Ma J."/>
        </authorList>
    </citation>
    <scope>NUCLEOTIDE SEQUENCE [LARGE SCALE GENOMIC DNA]</scope>
    <source>
        <strain evidence="2">JCM 31921</strain>
    </source>
</reference>
<name>A0ABP8MJC1_9BACT</name>
<dbReference type="Proteomes" id="UP001501410">
    <property type="component" value="Unassembled WGS sequence"/>
</dbReference>
<comment type="caution">
    <text evidence="1">The sequence shown here is derived from an EMBL/GenBank/DDBJ whole genome shotgun (WGS) entry which is preliminary data.</text>
</comment>
<sequence length="239" mass="27719">MIVVSTAVLNSCKKDQVIVNTNGSDMYQSFVPLEIGKYITYDVDSSIWDDVNCIRYSHKSQQQYYVADTFRDDQNRLSYAVNIFSRLTSADNWKVDDVIYYTPAAEKMEVVQKNVRFIKMVNPVKDGQVWQGNSLLPQDDQDFNYLKGWKYTYQNVLQPYDNGARTFDQTVTVSETDQVLNNPETQPDDYGFLLQSKAVYAFRVGMIYREYTYWVYDPVPGSTNCRKGNGVIMRAIDYN</sequence>
<gene>
    <name evidence="1" type="ORF">GCM10023092_07570</name>
</gene>
<organism evidence="1 2">
    <name type="scientific">Rurimicrobium arvi</name>
    <dbReference type="NCBI Taxonomy" id="2049916"/>
    <lineage>
        <taxon>Bacteria</taxon>
        <taxon>Pseudomonadati</taxon>
        <taxon>Bacteroidota</taxon>
        <taxon>Chitinophagia</taxon>
        <taxon>Chitinophagales</taxon>
        <taxon>Chitinophagaceae</taxon>
        <taxon>Rurimicrobium</taxon>
    </lineage>
</organism>
<proteinExistence type="predicted"/>
<evidence type="ECO:0008006" key="3">
    <source>
        <dbReference type="Google" id="ProtNLM"/>
    </source>
</evidence>
<evidence type="ECO:0000313" key="2">
    <source>
        <dbReference type="Proteomes" id="UP001501410"/>
    </source>
</evidence>